<reference evidence="2 3" key="1">
    <citation type="submission" date="2023-05" db="EMBL/GenBank/DDBJ databases">
        <title>Siderophore-mediated competition between Bacillus subtilis and Pseudomonas marginalis.</title>
        <authorList>
            <person name="Lyng M."/>
            <person name="Joergensen J.P.B."/>
            <person name="Schostag M.D."/>
            <person name="Jarmusch S.A."/>
            <person name="Aguilar D.K.C."/>
            <person name="Andrade C.N.L."/>
            <person name="Kovacs A.T."/>
        </authorList>
    </citation>
    <scope>NUCLEOTIDE SEQUENCE [LARGE SCALE GENOMIC DNA]</scope>
    <source>
        <strain evidence="2 3">P8_72</strain>
    </source>
</reference>
<comment type="caution">
    <text evidence="2">The sequence shown here is derived from an EMBL/GenBank/DDBJ whole genome shotgun (WGS) entry which is preliminary data.</text>
</comment>
<feature type="transmembrane region" description="Helical" evidence="1">
    <location>
        <begin position="94"/>
        <end position="113"/>
    </location>
</feature>
<evidence type="ECO:0000313" key="2">
    <source>
        <dbReference type="EMBL" id="MDX9675666.1"/>
    </source>
</evidence>
<feature type="transmembrane region" description="Helical" evidence="1">
    <location>
        <begin position="7"/>
        <end position="26"/>
    </location>
</feature>
<name>A0ABU5BGM9_9PSED</name>
<keyword evidence="3" id="KW-1185">Reference proteome</keyword>
<feature type="transmembrane region" description="Helical" evidence="1">
    <location>
        <begin position="46"/>
        <end position="65"/>
    </location>
</feature>
<feature type="transmembrane region" description="Helical" evidence="1">
    <location>
        <begin position="72"/>
        <end position="88"/>
    </location>
</feature>
<dbReference type="RefSeq" id="WP_093429638.1">
    <property type="nucleotide sequence ID" value="NZ_CP102358.1"/>
</dbReference>
<keyword evidence="1" id="KW-0472">Membrane</keyword>
<gene>
    <name evidence="2" type="ORF">QMK45_06905</name>
</gene>
<keyword evidence="1" id="KW-0812">Transmembrane</keyword>
<keyword evidence="1" id="KW-1133">Transmembrane helix</keyword>
<dbReference type="Proteomes" id="UP001287024">
    <property type="component" value="Unassembled WGS sequence"/>
</dbReference>
<accession>A0ABU5BGM9</accession>
<evidence type="ECO:0000256" key="1">
    <source>
        <dbReference type="SAM" id="Phobius"/>
    </source>
</evidence>
<organism evidence="2 3">
    <name type="scientific">Pseudomonas zeae</name>
    <dbReference type="NCBI Taxonomy" id="2745510"/>
    <lineage>
        <taxon>Bacteria</taxon>
        <taxon>Pseudomonadati</taxon>
        <taxon>Pseudomonadota</taxon>
        <taxon>Gammaproteobacteria</taxon>
        <taxon>Pseudomonadales</taxon>
        <taxon>Pseudomonadaceae</taxon>
        <taxon>Pseudomonas</taxon>
    </lineage>
</organism>
<protein>
    <recommendedName>
        <fullName evidence="4">Phage holin family protein</fullName>
    </recommendedName>
</protein>
<dbReference type="EMBL" id="JASFAG010000001">
    <property type="protein sequence ID" value="MDX9675666.1"/>
    <property type="molecule type" value="Genomic_DNA"/>
</dbReference>
<proteinExistence type="predicted"/>
<evidence type="ECO:0008006" key="4">
    <source>
        <dbReference type="Google" id="ProtNLM"/>
    </source>
</evidence>
<sequence length="125" mass="13925">MMTRIAAGLLVHFFACVVYVVVNYYGVSLYKVSFGGLTSRGASIGIAMYMIFYLFVFANLLVAIIPRLFFKFSIVVLMVSMILLYLLPLYPVRAVAYSILTGGLTALAIWVAGKFERFLLARSTK</sequence>
<evidence type="ECO:0000313" key="3">
    <source>
        <dbReference type="Proteomes" id="UP001287024"/>
    </source>
</evidence>